<dbReference type="CDD" id="cd00165">
    <property type="entry name" value="S4"/>
    <property type="match status" value="1"/>
</dbReference>
<dbReference type="Pfam" id="PF01479">
    <property type="entry name" value="S4"/>
    <property type="match status" value="1"/>
</dbReference>
<dbReference type="InterPro" id="IPR005709">
    <property type="entry name" value="Ribosomal_uS4_bac-type"/>
</dbReference>
<evidence type="ECO:0000256" key="6">
    <source>
        <dbReference type="ARBA" id="ARBA00035254"/>
    </source>
</evidence>
<dbReference type="RefSeq" id="WP_092344552.1">
    <property type="nucleotide sequence ID" value="NZ_FNQN01000001.1"/>
</dbReference>
<dbReference type="GO" id="GO:0042274">
    <property type="term" value="P:ribosomal small subunit biogenesis"/>
    <property type="evidence" value="ECO:0007669"/>
    <property type="project" value="TreeGrafter"/>
</dbReference>
<evidence type="ECO:0000256" key="2">
    <source>
        <dbReference type="ARBA" id="ARBA00022730"/>
    </source>
</evidence>
<evidence type="ECO:0000259" key="10">
    <source>
        <dbReference type="SMART" id="SM01390"/>
    </source>
</evidence>
<dbReference type="FunFam" id="1.10.1050.10:FF:000001">
    <property type="entry name" value="30S ribosomal protein S4"/>
    <property type="match status" value="1"/>
</dbReference>
<comment type="similarity">
    <text evidence="1 7 8">Belongs to the universal ribosomal protein uS4 family.</text>
</comment>
<dbReference type="HAMAP" id="MF_01306_B">
    <property type="entry name" value="Ribosomal_uS4_B"/>
    <property type="match status" value="1"/>
</dbReference>
<dbReference type="GO" id="GO:0015935">
    <property type="term" value="C:small ribosomal subunit"/>
    <property type="evidence" value="ECO:0007669"/>
    <property type="project" value="InterPro"/>
</dbReference>
<protein>
    <recommendedName>
        <fullName evidence="6 7">Small ribosomal subunit protein uS4</fullName>
    </recommendedName>
</protein>
<feature type="domain" description="Small ribosomal subunit protein uS4 N-terminal" evidence="10">
    <location>
        <begin position="3"/>
        <end position="97"/>
    </location>
</feature>
<dbReference type="PANTHER" id="PTHR11831:SF4">
    <property type="entry name" value="SMALL RIBOSOMAL SUBUNIT PROTEIN US4M"/>
    <property type="match status" value="1"/>
</dbReference>
<dbReference type="SMART" id="SM01390">
    <property type="entry name" value="Ribosomal_S4"/>
    <property type="match status" value="1"/>
</dbReference>
<dbReference type="PROSITE" id="PS50889">
    <property type="entry name" value="S4"/>
    <property type="match status" value="1"/>
</dbReference>
<dbReference type="PANTHER" id="PTHR11831">
    <property type="entry name" value="30S 40S RIBOSOMAL PROTEIN"/>
    <property type="match status" value="1"/>
</dbReference>
<feature type="domain" description="RNA-binding S4" evidence="9">
    <location>
        <begin position="98"/>
        <end position="162"/>
    </location>
</feature>
<evidence type="ECO:0000256" key="7">
    <source>
        <dbReference type="HAMAP-Rule" id="MF_01306"/>
    </source>
</evidence>
<dbReference type="Gene3D" id="1.10.1050.10">
    <property type="entry name" value="Ribosomal Protein S4 Delta 41, Chain A, domain 1"/>
    <property type="match status" value="1"/>
</dbReference>
<dbReference type="EMBL" id="FNQN01000001">
    <property type="protein sequence ID" value="SDZ84820.1"/>
    <property type="molecule type" value="Genomic_DNA"/>
</dbReference>
<proteinExistence type="inferred from homology"/>
<dbReference type="AlphaFoldDB" id="A0A1H3WCY6"/>
<evidence type="ECO:0000256" key="1">
    <source>
        <dbReference type="ARBA" id="ARBA00007465"/>
    </source>
</evidence>
<dbReference type="PROSITE" id="PS00632">
    <property type="entry name" value="RIBOSOMAL_S4"/>
    <property type="match status" value="1"/>
</dbReference>
<dbReference type="Pfam" id="PF00163">
    <property type="entry name" value="Ribosomal_S4"/>
    <property type="match status" value="1"/>
</dbReference>
<dbReference type="STRING" id="37625.SAMN05660420_00604"/>
<sequence length="209" mass="24405">MSRYSGPVCRQCRRENTKLFLKGDRCYTDKCALERRNYAPGQHGQRRTKVSDYGTQLREKQKVKRTYGLQEKQFRLYFAKADRMKGVTGENLLILLERRLDSAIYRLGFSASRAQARTLVRHGHFQVNGQKVNIPSYLVRPNDVVTLREKSREVVCINESLDSVMRRGLPSWVELERDTFKGTIKTLPVRSELTNPEFQEQLIVELYSK</sequence>
<dbReference type="InterPro" id="IPR022801">
    <property type="entry name" value="Ribosomal_uS4"/>
</dbReference>
<evidence type="ECO:0000313" key="11">
    <source>
        <dbReference type="EMBL" id="SDZ84820.1"/>
    </source>
</evidence>
<dbReference type="FunFam" id="3.10.290.10:FF:000001">
    <property type="entry name" value="30S ribosomal protein S4"/>
    <property type="match status" value="1"/>
</dbReference>
<evidence type="ECO:0000313" key="12">
    <source>
        <dbReference type="Proteomes" id="UP000199409"/>
    </source>
</evidence>
<comment type="subunit">
    <text evidence="7">Part of the 30S ribosomal subunit. Contacts protein S5. The interaction surface between S4 and S5 is involved in control of translational fidelity.</text>
</comment>
<evidence type="ECO:0000259" key="9">
    <source>
        <dbReference type="SMART" id="SM00363"/>
    </source>
</evidence>
<dbReference type="GO" id="GO:0006412">
    <property type="term" value="P:translation"/>
    <property type="evidence" value="ECO:0007669"/>
    <property type="project" value="UniProtKB-UniRule"/>
</dbReference>
<evidence type="ECO:0000256" key="3">
    <source>
        <dbReference type="ARBA" id="ARBA00022884"/>
    </source>
</evidence>
<comment type="function">
    <text evidence="7">With S5 and S12 plays an important role in translational accuracy.</text>
</comment>
<keyword evidence="12" id="KW-1185">Reference proteome</keyword>
<dbReference type="GO" id="GO:0019843">
    <property type="term" value="F:rRNA binding"/>
    <property type="evidence" value="ECO:0007669"/>
    <property type="project" value="UniProtKB-UniRule"/>
</dbReference>
<dbReference type="SUPFAM" id="SSF55174">
    <property type="entry name" value="Alpha-L RNA-binding motif"/>
    <property type="match status" value="1"/>
</dbReference>
<evidence type="ECO:0000256" key="5">
    <source>
        <dbReference type="ARBA" id="ARBA00023274"/>
    </source>
</evidence>
<dbReference type="OrthoDB" id="9803672at2"/>
<organism evidence="11 12">
    <name type="scientific">Desulfuromusa kysingii</name>
    <dbReference type="NCBI Taxonomy" id="37625"/>
    <lineage>
        <taxon>Bacteria</taxon>
        <taxon>Pseudomonadati</taxon>
        <taxon>Thermodesulfobacteriota</taxon>
        <taxon>Desulfuromonadia</taxon>
        <taxon>Desulfuromonadales</taxon>
        <taxon>Geopsychrobacteraceae</taxon>
        <taxon>Desulfuromusa</taxon>
    </lineage>
</organism>
<dbReference type="InterPro" id="IPR002942">
    <property type="entry name" value="S4_RNA-bd"/>
</dbReference>
<evidence type="ECO:0000256" key="8">
    <source>
        <dbReference type="RuleBase" id="RU003699"/>
    </source>
</evidence>
<gene>
    <name evidence="7" type="primary">rpsD</name>
    <name evidence="11" type="ORF">SAMN05660420_00604</name>
</gene>
<dbReference type="Gene3D" id="3.10.290.10">
    <property type="entry name" value="RNA-binding S4 domain"/>
    <property type="match status" value="1"/>
</dbReference>
<keyword evidence="5 7" id="KW-0687">Ribonucleoprotein</keyword>
<comment type="function">
    <text evidence="7">One of the primary rRNA binding proteins, it binds directly to 16S rRNA where it nucleates assembly of the body of the 30S subunit.</text>
</comment>
<evidence type="ECO:0000256" key="4">
    <source>
        <dbReference type="ARBA" id="ARBA00022980"/>
    </source>
</evidence>
<dbReference type="InterPro" id="IPR018079">
    <property type="entry name" value="Ribosomal_uS4_CS"/>
</dbReference>
<reference evidence="11 12" key="1">
    <citation type="submission" date="2016-10" db="EMBL/GenBank/DDBJ databases">
        <authorList>
            <person name="de Groot N.N."/>
        </authorList>
    </citation>
    <scope>NUCLEOTIDE SEQUENCE [LARGE SCALE GENOMIC DNA]</scope>
    <source>
        <strain evidence="11 12">DSM 7343</strain>
    </source>
</reference>
<keyword evidence="2 7" id="KW-0699">rRNA-binding</keyword>
<accession>A0A1H3WCY6</accession>
<dbReference type="Proteomes" id="UP000199409">
    <property type="component" value="Unassembled WGS sequence"/>
</dbReference>
<dbReference type="SMART" id="SM00363">
    <property type="entry name" value="S4"/>
    <property type="match status" value="1"/>
</dbReference>
<dbReference type="NCBIfam" id="TIGR01017">
    <property type="entry name" value="rpsD_bact"/>
    <property type="match status" value="1"/>
</dbReference>
<keyword evidence="3 7" id="KW-0694">RNA-binding</keyword>
<dbReference type="InterPro" id="IPR001912">
    <property type="entry name" value="Ribosomal_uS4_N"/>
</dbReference>
<dbReference type="InterPro" id="IPR036986">
    <property type="entry name" value="S4_RNA-bd_sf"/>
</dbReference>
<dbReference type="GO" id="GO:0003735">
    <property type="term" value="F:structural constituent of ribosome"/>
    <property type="evidence" value="ECO:0007669"/>
    <property type="project" value="InterPro"/>
</dbReference>
<name>A0A1H3WCY6_9BACT</name>
<keyword evidence="4 7" id="KW-0689">Ribosomal protein</keyword>
<dbReference type="NCBIfam" id="NF003717">
    <property type="entry name" value="PRK05327.1"/>
    <property type="match status" value="1"/>
</dbReference>